<protein>
    <submittedName>
        <fullName evidence="2">Uncharacterized protein</fullName>
    </submittedName>
</protein>
<evidence type="ECO:0000313" key="2">
    <source>
        <dbReference type="EMBL" id="OCF27665.1"/>
    </source>
</evidence>
<reference evidence="3" key="4">
    <citation type="submission" date="2024-02" db="EMBL/GenBank/DDBJ databases">
        <title>Comparative genomics of Cryptococcus and Kwoniella reveals pathogenesis evolution and contrasting modes of karyotype evolution via chromosome fusion or intercentromeric recombination.</title>
        <authorList>
            <person name="Coelho M.A."/>
            <person name="David-Palma M."/>
            <person name="Shea T."/>
            <person name="Bowers K."/>
            <person name="McGinley-Smith S."/>
            <person name="Mohammad A.W."/>
            <person name="Gnirke A."/>
            <person name="Yurkov A.M."/>
            <person name="Nowrousian M."/>
            <person name="Sun S."/>
            <person name="Cuomo C.A."/>
            <person name="Heitman J."/>
        </authorList>
    </citation>
    <scope>NUCLEOTIDE SEQUENCE</scope>
    <source>
        <strain evidence="3">CBS 10118</strain>
    </source>
</reference>
<feature type="region of interest" description="Disordered" evidence="1">
    <location>
        <begin position="404"/>
        <end position="436"/>
    </location>
</feature>
<reference evidence="2" key="3">
    <citation type="submission" date="2014-01" db="EMBL/GenBank/DDBJ databases">
        <title>Evolution of pathogenesis and genome organization in the Tremellales.</title>
        <authorList>
            <person name="Cuomo C."/>
            <person name="Litvintseva A."/>
            <person name="Heitman J."/>
            <person name="Chen Y."/>
            <person name="Sun S."/>
            <person name="Springer D."/>
            <person name="Dromer F."/>
            <person name="Young S."/>
            <person name="Zeng Q."/>
            <person name="Chapman S."/>
            <person name="Gujja S."/>
            <person name="Saif S."/>
            <person name="Birren B."/>
        </authorList>
    </citation>
    <scope>NUCLEOTIDE SEQUENCE</scope>
    <source>
        <strain evidence="2">CBS 10118</strain>
    </source>
</reference>
<sequence>MQPRPIPSNPSHMDNTMMVDNEMSSPPNGHAHAQGVVSPLIGSGLTFSKITENVRPIRPSTPPIPIRFATTTNAFGLSPSTSTTTSSSSPSTNTNPLGMRVDISPPSAGSITTRKLRRPSMLSLQQNFSFGSDNSGGKADDEATPMGEANININMVQDPSSSKSTNNAPAPFNSNTLQPTPRWAGHGGSFANAMIRRTSSAPIIPFEDLKTSTPPITAAPHLPDDSGMMMDMEDDSVPSEDTEGEQSTLQWMPSHLKAQSSSNLRKGKGKMDDTQNGMDLLSPTHTPISARGQVFTGKPLPNALLKTLASEERPLDQEIESEAKLQKFLLSHPTKLPLTPKTSASGNTKYRNSRGRFPDQVGGDDDELEDDSLFSTALANRRSTSWTTTLSRRSRNWMDRARFDDDTDTESDEEEEDEEVLTNTSNPNGNKGKEEPVNSAFAAGMDMDRPGSSSSSSLNMWTGTGSISNSGKSTPPHQAPLAGVGIGMGNPFPTPPSTNNSFPPNFTNTNRSARLSFSQTQSQGMVPSPGYGLPSAFGGLGMGGNGLGTPLGSPTVERAELGASPSASGTMGVGSPGLMLYRESQGGQATVRPGKRKAQAEDRFDPYKRPRGSSPSLMNSSPFPISPSRTNAIPIPQSPSHAPLYPSSLSSLSTSHPRHTQHGRPTHPYTRPMTSRSRAASPALSIGSTNGLSSSLGNKGFTLNGNGSGNGSGNWGQQPQQQLGGLGLLSLQNSRVDEEDEDGREGGEEMRRVDSEEKMEED</sequence>
<feature type="compositionally biased region" description="Acidic residues" evidence="1">
    <location>
        <begin position="405"/>
        <end position="420"/>
    </location>
</feature>
<feature type="region of interest" description="Disordered" evidence="1">
    <location>
        <begin position="486"/>
        <end position="511"/>
    </location>
</feature>
<feature type="compositionally biased region" description="Acidic residues" evidence="1">
    <location>
        <begin position="231"/>
        <end position="244"/>
    </location>
</feature>
<proteinExistence type="predicted"/>
<feature type="region of interest" description="Disordered" evidence="1">
    <location>
        <begin position="206"/>
        <end position="274"/>
    </location>
</feature>
<reference evidence="2" key="1">
    <citation type="submission" date="2013-07" db="EMBL/GenBank/DDBJ databases">
        <title>The Genome Sequence of Cryptococcus bestiolae CBS10118.</title>
        <authorList>
            <consortium name="The Broad Institute Genome Sequencing Platform"/>
            <person name="Cuomo C."/>
            <person name="Litvintseva A."/>
            <person name="Chen Y."/>
            <person name="Heitman J."/>
            <person name="Sun S."/>
            <person name="Springer D."/>
            <person name="Dromer F."/>
            <person name="Young S.K."/>
            <person name="Zeng Q."/>
            <person name="Gargeya S."/>
            <person name="Fitzgerald M."/>
            <person name="Abouelleil A."/>
            <person name="Alvarado L."/>
            <person name="Berlin A.M."/>
            <person name="Chapman S.B."/>
            <person name="Dewar J."/>
            <person name="Goldberg J."/>
            <person name="Griggs A."/>
            <person name="Gujja S."/>
            <person name="Hansen M."/>
            <person name="Howarth C."/>
            <person name="Imamovic A."/>
            <person name="Larimer J."/>
            <person name="McCowan C."/>
            <person name="Murphy C."/>
            <person name="Pearson M."/>
            <person name="Priest M."/>
            <person name="Roberts A."/>
            <person name="Saif S."/>
            <person name="Shea T."/>
            <person name="Sykes S."/>
            <person name="Wortman J."/>
            <person name="Nusbaum C."/>
            <person name="Birren B."/>
        </authorList>
    </citation>
    <scope>NUCLEOTIDE SEQUENCE [LARGE SCALE GENOMIC DNA]</scope>
    <source>
        <strain evidence="2">CBS 10118</strain>
    </source>
</reference>
<feature type="region of interest" description="Disordered" evidence="1">
    <location>
        <begin position="1"/>
        <end position="34"/>
    </location>
</feature>
<keyword evidence="4" id="KW-1185">Reference proteome</keyword>
<feature type="region of interest" description="Disordered" evidence="1">
    <location>
        <begin position="334"/>
        <end position="368"/>
    </location>
</feature>
<feature type="compositionally biased region" description="Polar residues" evidence="1">
    <location>
        <begin position="613"/>
        <end position="631"/>
    </location>
</feature>
<feature type="compositionally biased region" description="Polar residues" evidence="1">
    <location>
        <begin position="156"/>
        <end position="179"/>
    </location>
</feature>
<evidence type="ECO:0000256" key="1">
    <source>
        <dbReference type="SAM" id="MobiDB-lite"/>
    </source>
</evidence>
<feature type="compositionally biased region" description="Low complexity" evidence="1">
    <location>
        <begin position="715"/>
        <end position="734"/>
    </location>
</feature>
<dbReference type="KEGG" id="kbi:30206908"/>
<name>A0A1B9G9E4_9TREE</name>
<feature type="region of interest" description="Disordered" evidence="1">
    <location>
        <begin position="74"/>
        <end position="112"/>
    </location>
</feature>
<feature type="compositionally biased region" description="Basic and acidic residues" evidence="1">
    <location>
        <begin position="744"/>
        <end position="756"/>
    </location>
</feature>
<gene>
    <name evidence="2" type="ORF">I302_02509</name>
    <name evidence="3" type="ORF">I302_103806</name>
</gene>
<feature type="compositionally biased region" description="Low complexity" evidence="1">
    <location>
        <begin position="497"/>
        <end position="510"/>
    </location>
</feature>
<feature type="compositionally biased region" description="Low complexity" evidence="1">
    <location>
        <begin position="684"/>
        <end position="697"/>
    </location>
</feature>
<feature type="compositionally biased region" description="Basic and acidic residues" evidence="1">
    <location>
        <begin position="598"/>
        <end position="608"/>
    </location>
</feature>
<dbReference type="Proteomes" id="UP000092730">
    <property type="component" value="Chromosome 2"/>
</dbReference>
<dbReference type="AlphaFoldDB" id="A0A1B9G9E4"/>
<feature type="compositionally biased region" description="Polar residues" evidence="1">
    <location>
        <begin position="340"/>
        <end position="350"/>
    </location>
</feature>
<dbReference type="EMBL" id="CP144542">
    <property type="protein sequence ID" value="WVW81809.1"/>
    <property type="molecule type" value="Genomic_DNA"/>
</dbReference>
<feature type="compositionally biased region" description="Basic residues" evidence="1">
    <location>
        <begin position="656"/>
        <end position="665"/>
    </location>
</feature>
<organism evidence="2">
    <name type="scientific">Kwoniella bestiolae CBS 10118</name>
    <dbReference type="NCBI Taxonomy" id="1296100"/>
    <lineage>
        <taxon>Eukaryota</taxon>
        <taxon>Fungi</taxon>
        <taxon>Dikarya</taxon>
        <taxon>Basidiomycota</taxon>
        <taxon>Agaricomycotina</taxon>
        <taxon>Tremellomycetes</taxon>
        <taxon>Tremellales</taxon>
        <taxon>Cryptococcaceae</taxon>
        <taxon>Kwoniella</taxon>
    </lineage>
</organism>
<feature type="compositionally biased region" description="Low complexity" evidence="1">
    <location>
        <begin position="78"/>
        <end position="96"/>
    </location>
</feature>
<feature type="region of interest" description="Disordered" evidence="1">
    <location>
        <begin position="544"/>
        <end position="762"/>
    </location>
</feature>
<accession>A0A1B9G9E4</accession>
<feature type="compositionally biased region" description="Low complexity" evidence="1">
    <location>
        <begin position="638"/>
        <end position="655"/>
    </location>
</feature>
<dbReference type="STRING" id="1296100.A0A1B9G9E4"/>
<dbReference type="GeneID" id="30206908"/>
<evidence type="ECO:0000313" key="3">
    <source>
        <dbReference type="EMBL" id="WVW81809.1"/>
    </source>
</evidence>
<feature type="region of interest" description="Disordered" evidence="1">
    <location>
        <begin position="156"/>
        <end position="182"/>
    </location>
</feature>
<dbReference type="EMBL" id="KI894019">
    <property type="protein sequence ID" value="OCF27665.1"/>
    <property type="molecule type" value="Genomic_DNA"/>
</dbReference>
<evidence type="ECO:0000313" key="4">
    <source>
        <dbReference type="Proteomes" id="UP000092730"/>
    </source>
</evidence>
<feature type="compositionally biased region" description="Polar residues" evidence="1">
    <location>
        <begin position="245"/>
        <end position="264"/>
    </location>
</feature>
<dbReference type="OrthoDB" id="2596590at2759"/>
<reference evidence="3" key="2">
    <citation type="submission" date="2013-07" db="EMBL/GenBank/DDBJ databases">
        <authorList>
            <consortium name="The Broad Institute Genome Sequencing Platform"/>
            <person name="Cuomo C."/>
            <person name="Litvintseva A."/>
            <person name="Chen Y."/>
            <person name="Heitman J."/>
            <person name="Sun S."/>
            <person name="Springer D."/>
            <person name="Dromer F."/>
            <person name="Young S.K."/>
            <person name="Zeng Q."/>
            <person name="Gargeya S."/>
            <person name="Fitzgerald M."/>
            <person name="Abouelleil A."/>
            <person name="Alvarado L."/>
            <person name="Berlin A.M."/>
            <person name="Chapman S.B."/>
            <person name="Dewar J."/>
            <person name="Goldberg J."/>
            <person name="Griggs A."/>
            <person name="Gujja S."/>
            <person name="Hansen M."/>
            <person name="Howarth C."/>
            <person name="Imamovic A."/>
            <person name="Larimer J."/>
            <person name="McCowan C."/>
            <person name="Murphy C."/>
            <person name="Pearson M."/>
            <person name="Priest M."/>
            <person name="Roberts A."/>
            <person name="Saif S."/>
            <person name="Shea T."/>
            <person name="Sykes S."/>
            <person name="Wortman J."/>
            <person name="Nusbaum C."/>
            <person name="Birren B."/>
        </authorList>
    </citation>
    <scope>NUCLEOTIDE SEQUENCE</scope>
    <source>
        <strain evidence="3">CBS 10118</strain>
    </source>
</reference>
<dbReference type="VEuPathDB" id="FungiDB:I302_02509"/>
<dbReference type="RefSeq" id="XP_019048735.1">
    <property type="nucleotide sequence ID" value="XM_019189173.1"/>
</dbReference>